<dbReference type="Gene3D" id="2.40.50.100">
    <property type="match status" value="1"/>
</dbReference>
<dbReference type="PANTHER" id="PTHR11715">
    <property type="entry name" value="GLYCINE CLEAVAGE SYSTEM H PROTEIN"/>
    <property type="match status" value="1"/>
</dbReference>
<comment type="similarity">
    <text evidence="1 3">Belongs to the GcvH family.</text>
</comment>
<gene>
    <name evidence="3 5" type="primary">gcvH</name>
    <name evidence="5" type="ORF">VLY81_00420</name>
</gene>
<dbReference type="NCBIfam" id="TIGR00527">
    <property type="entry name" value="gcvH"/>
    <property type="match status" value="1"/>
</dbReference>
<dbReference type="SUPFAM" id="SSF51230">
    <property type="entry name" value="Single hybrid motif"/>
    <property type="match status" value="1"/>
</dbReference>
<protein>
    <recommendedName>
        <fullName evidence="3">Glycine cleavage system H protein</fullName>
    </recommendedName>
</protein>
<dbReference type="CDD" id="cd06848">
    <property type="entry name" value="GCS_H"/>
    <property type="match status" value="1"/>
</dbReference>
<dbReference type="InterPro" id="IPR002930">
    <property type="entry name" value="GCV_H"/>
</dbReference>
<name>A0ABZ1BPN4_9FIRM</name>
<evidence type="ECO:0000256" key="3">
    <source>
        <dbReference type="HAMAP-Rule" id="MF_00272"/>
    </source>
</evidence>
<keyword evidence="6" id="KW-1185">Reference proteome</keyword>
<comment type="cofactor">
    <cofactor evidence="3">
        <name>(R)-lipoate</name>
        <dbReference type="ChEBI" id="CHEBI:83088"/>
    </cofactor>
    <text evidence="3">Binds 1 lipoyl cofactor covalently.</text>
</comment>
<evidence type="ECO:0000256" key="2">
    <source>
        <dbReference type="ARBA" id="ARBA00022823"/>
    </source>
</evidence>
<dbReference type="InterPro" id="IPR033753">
    <property type="entry name" value="GCV_H/Fam206"/>
</dbReference>
<evidence type="ECO:0000313" key="5">
    <source>
        <dbReference type="EMBL" id="WRP14669.1"/>
    </source>
</evidence>
<proteinExistence type="inferred from homology"/>
<dbReference type="InterPro" id="IPR000089">
    <property type="entry name" value="Biotin_lipoyl"/>
</dbReference>
<dbReference type="HAMAP" id="MF_00272">
    <property type="entry name" value="GcvH"/>
    <property type="match status" value="1"/>
</dbReference>
<dbReference type="NCBIfam" id="NF002270">
    <property type="entry name" value="PRK01202.1"/>
    <property type="match status" value="1"/>
</dbReference>
<comment type="subunit">
    <text evidence="3">The glycine cleavage system is composed of four proteins: P, T, L and H.</text>
</comment>
<dbReference type="InterPro" id="IPR017453">
    <property type="entry name" value="GCV_H_sub"/>
</dbReference>
<sequence length="131" mass="14292">MYPESLRYTKEHEWAAIDGRRVRVGITAYAQRELGDVVYVELPKVGATVERDKRMAVVESVKAVSDVYAPVSGTVVEVNEALQDSPELINKDPYGEGWVCVIEASDPDEFALLLSAADYRAIIGETDGSGG</sequence>
<accession>A0ABZ1BPN4</accession>
<reference evidence="6" key="1">
    <citation type="submission" date="2023-12" db="EMBL/GenBank/DDBJ databases">
        <title>Novel isolates from deep terrestrial aquifers shed light on the physiology and ecology of the class Limnochordia.</title>
        <authorList>
            <person name="Karnachuk O.V."/>
            <person name="Lukina A.P."/>
            <person name="Avakyan M.R."/>
            <person name="Kadnikov V."/>
            <person name="Begmatov S."/>
            <person name="Beletsky A.V."/>
            <person name="Mardanov A.V."/>
            <person name="Ravin N.V."/>
        </authorList>
    </citation>
    <scope>NUCLEOTIDE SEQUENCE [LARGE SCALE GENOMIC DNA]</scope>
    <source>
        <strain evidence="6">LN</strain>
    </source>
</reference>
<organism evidence="5 6">
    <name type="scientific">Geochorda subterranea</name>
    <dbReference type="NCBI Taxonomy" id="3109564"/>
    <lineage>
        <taxon>Bacteria</taxon>
        <taxon>Bacillati</taxon>
        <taxon>Bacillota</taxon>
        <taxon>Limnochordia</taxon>
        <taxon>Limnochordales</taxon>
        <taxon>Geochordaceae</taxon>
        <taxon>Geochorda</taxon>
    </lineage>
</organism>
<feature type="domain" description="Lipoyl-binding" evidence="4">
    <location>
        <begin position="21"/>
        <end position="103"/>
    </location>
</feature>
<evidence type="ECO:0000256" key="1">
    <source>
        <dbReference type="ARBA" id="ARBA00009249"/>
    </source>
</evidence>
<dbReference type="InterPro" id="IPR003016">
    <property type="entry name" value="2-oxoA_DH_lipoyl-BS"/>
</dbReference>
<keyword evidence="2 3" id="KW-0450">Lipoyl</keyword>
<evidence type="ECO:0000259" key="4">
    <source>
        <dbReference type="PROSITE" id="PS50968"/>
    </source>
</evidence>
<dbReference type="Pfam" id="PF01597">
    <property type="entry name" value="GCV_H"/>
    <property type="match status" value="1"/>
</dbReference>
<dbReference type="InterPro" id="IPR011053">
    <property type="entry name" value="Single_hybrid_motif"/>
</dbReference>
<dbReference type="PANTHER" id="PTHR11715:SF3">
    <property type="entry name" value="GLYCINE CLEAVAGE SYSTEM H PROTEIN-RELATED"/>
    <property type="match status" value="1"/>
</dbReference>
<evidence type="ECO:0000313" key="6">
    <source>
        <dbReference type="Proteomes" id="UP001333102"/>
    </source>
</evidence>
<dbReference type="EMBL" id="CP141614">
    <property type="protein sequence ID" value="WRP14669.1"/>
    <property type="molecule type" value="Genomic_DNA"/>
</dbReference>
<feature type="modified residue" description="N6-lipoyllysine" evidence="3">
    <location>
        <position position="62"/>
    </location>
</feature>
<dbReference type="RefSeq" id="WP_324669034.1">
    <property type="nucleotide sequence ID" value="NZ_CP141614.1"/>
</dbReference>
<comment type="function">
    <text evidence="3">The glycine cleavage system catalyzes the degradation of glycine. The H protein shuttles the methylamine group of glycine from the P protein to the T protein.</text>
</comment>
<dbReference type="PROSITE" id="PS50968">
    <property type="entry name" value="BIOTINYL_LIPOYL"/>
    <property type="match status" value="1"/>
</dbReference>
<dbReference type="Proteomes" id="UP001333102">
    <property type="component" value="Chromosome"/>
</dbReference>
<dbReference type="PROSITE" id="PS00189">
    <property type="entry name" value="LIPOYL"/>
    <property type="match status" value="1"/>
</dbReference>